<evidence type="ECO:0000313" key="9">
    <source>
        <dbReference type="Proteomes" id="UP000715965"/>
    </source>
</evidence>
<evidence type="ECO:0000313" key="8">
    <source>
        <dbReference type="EMBL" id="MBE7941548.1"/>
    </source>
</evidence>
<dbReference type="Pfam" id="PF00700">
    <property type="entry name" value="Flagellin_C"/>
    <property type="match status" value="1"/>
</dbReference>
<keyword evidence="9" id="KW-1185">Reference proteome</keyword>
<dbReference type="Gene3D" id="1.20.1330.10">
    <property type="entry name" value="f41 fragment of flagellin, N-terminal domain"/>
    <property type="match status" value="2"/>
</dbReference>
<dbReference type="PANTHER" id="PTHR42792">
    <property type="entry name" value="FLAGELLIN"/>
    <property type="match status" value="1"/>
</dbReference>
<name>A0ABR9SGR6_9BURK</name>
<keyword evidence="8" id="KW-0969">Cilium</keyword>
<keyword evidence="4" id="KW-0975">Bacterial flagellum</keyword>
<organism evidence="8 9">
    <name type="scientific">Ramlibacter aquaticus</name>
    <dbReference type="NCBI Taxonomy" id="2780094"/>
    <lineage>
        <taxon>Bacteria</taxon>
        <taxon>Pseudomonadati</taxon>
        <taxon>Pseudomonadota</taxon>
        <taxon>Betaproteobacteria</taxon>
        <taxon>Burkholderiales</taxon>
        <taxon>Comamonadaceae</taxon>
        <taxon>Ramlibacter</taxon>
    </lineage>
</organism>
<dbReference type="InterPro" id="IPR046358">
    <property type="entry name" value="Flagellin_C"/>
</dbReference>
<comment type="similarity">
    <text evidence="3">Belongs to the bacterial flagellin family.</text>
</comment>
<dbReference type="InterPro" id="IPR001029">
    <property type="entry name" value="Flagellin_N"/>
</dbReference>
<evidence type="ECO:0000259" key="7">
    <source>
        <dbReference type="Pfam" id="PF21158"/>
    </source>
</evidence>
<keyword evidence="8" id="KW-0966">Cell projection</keyword>
<reference evidence="8 9" key="1">
    <citation type="submission" date="2020-10" db="EMBL/GenBank/DDBJ databases">
        <title>Draft genome of Ramlibacter aquaticus LMG 30558.</title>
        <authorList>
            <person name="Props R."/>
        </authorList>
    </citation>
    <scope>NUCLEOTIDE SEQUENCE [LARGE SCALE GENOMIC DNA]</scope>
    <source>
        <strain evidence="8 9">LMG 30558</strain>
    </source>
</reference>
<dbReference type="Pfam" id="PF21158">
    <property type="entry name" value="flgK_1st_1"/>
    <property type="match status" value="1"/>
</dbReference>
<feature type="domain" description="Flagellar hook-associated protein 1 D2-like" evidence="7">
    <location>
        <begin position="193"/>
        <end position="278"/>
    </location>
</feature>
<evidence type="ECO:0000256" key="4">
    <source>
        <dbReference type="ARBA" id="ARBA00023143"/>
    </source>
</evidence>
<accession>A0ABR9SGR6</accession>
<dbReference type="SUPFAM" id="SSF64518">
    <property type="entry name" value="Phase 1 flagellin"/>
    <property type="match status" value="1"/>
</dbReference>
<feature type="domain" description="Flagellin C-terminal" evidence="6">
    <location>
        <begin position="316"/>
        <end position="394"/>
    </location>
</feature>
<dbReference type="InterPro" id="IPR049119">
    <property type="entry name" value="FlgK_D2-like"/>
</dbReference>
<protein>
    <submittedName>
        <fullName evidence="8">Flagellar hook-associated protein FlgL</fullName>
    </submittedName>
</protein>
<dbReference type="InterPro" id="IPR001492">
    <property type="entry name" value="Flagellin"/>
</dbReference>
<evidence type="ECO:0000259" key="5">
    <source>
        <dbReference type="Pfam" id="PF00669"/>
    </source>
</evidence>
<dbReference type="InterPro" id="IPR013384">
    <property type="entry name" value="Flagell_FlgL"/>
</dbReference>
<gene>
    <name evidence="8" type="primary">flgL</name>
    <name evidence="8" type="ORF">IM725_13295</name>
</gene>
<dbReference type="Pfam" id="PF00669">
    <property type="entry name" value="Flagellin_N"/>
    <property type="match status" value="1"/>
</dbReference>
<dbReference type="NCBIfam" id="TIGR02550">
    <property type="entry name" value="flagell_flgL"/>
    <property type="match status" value="1"/>
</dbReference>
<dbReference type="PANTHER" id="PTHR42792:SF1">
    <property type="entry name" value="FLAGELLAR HOOK-ASSOCIATED PROTEIN 3"/>
    <property type="match status" value="1"/>
</dbReference>
<keyword evidence="8" id="KW-0282">Flagellum</keyword>
<proteinExistence type="inferred from homology"/>
<dbReference type="Proteomes" id="UP000715965">
    <property type="component" value="Unassembled WGS sequence"/>
</dbReference>
<comment type="caution">
    <text evidence="8">The sequence shown here is derived from an EMBL/GenBank/DDBJ whole genome shotgun (WGS) entry which is preliminary data.</text>
</comment>
<evidence type="ECO:0000256" key="2">
    <source>
        <dbReference type="ARBA" id="ARBA00004613"/>
    </source>
</evidence>
<feature type="domain" description="Flagellin N-terminal" evidence="5">
    <location>
        <begin position="3"/>
        <end position="139"/>
    </location>
</feature>
<evidence type="ECO:0000256" key="1">
    <source>
        <dbReference type="ARBA" id="ARBA00004365"/>
    </source>
</evidence>
<dbReference type="EMBL" id="JADDOJ010000054">
    <property type="protein sequence ID" value="MBE7941548.1"/>
    <property type="molecule type" value="Genomic_DNA"/>
</dbReference>
<sequence>MRVATLNTAMQALAAIENRQADQARLQSQMSSGLRVQSPGDDPVAAAQAELARSRLSHLAQDQRANQLSGSVLSAADGALGQGVNLLQAVRENLVAAGDAAYADSDRQALGQQLQTLRSQLLAVANTGDGAGGFIFGGQGSTSQPFSGTSNPAYTPAAGQQRIGEDANYATTVDGRAAFMNLPLGNGVFTTASAAGNTGSGFVTPGDVVDPTQITGHGYAISIAGSPGALTYSVTDTTSNTVLSSGTPFTADSPITVAGQRVTISGAPAAGDSFTLAPAGRQSVFKTLDDAIALLKTPDMPRNTFTEKLQGVQASLDRALDGLSLTRSQVGAEMRNVDEAASLNAAQTQGATQRRSDLRDVDIASAITQLQTGQTGMDAALKSYMSIGKTSLFQLLG</sequence>
<dbReference type="RefSeq" id="WP_193781086.1">
    <property type="nucleotide sequence ID" value="NZ_JADDOJ010000054.1"/>
</dbReference>
<comment type="subcellular location">
    <subcellularLocation>
        <location evidence="1">Bacterial flagellum</location>
    </subcellularLocation>
    <subcellularLocation>
        <location evidence="2">Secreted</location>
    </subcellularLocation>
</comment>
<evidence type="ECO:0000256" key="3">
    <source>
        <dbReference type="ARBA" id="ARBA00005709"/>
    </source>
</evidence>
<evidence type="ECO:0000259" key="6">
    <source>
        <dbReference type="Pfam" id="PF00700"/>
    </source>
</evidence>